<keyword evidence="4" id="KW-0547">Nucleotide-binding</keyword>
<keyword evidence="8" id="KW-0472">Membrane</keyword>
<dbReference type="EC" id="2.7.11.1" evidence="1"/>
<dbReference type="SMART" id="SM00220">
    <property type="entry name" value="S_TKc"/>
    <property type="match status" value="1"/>
</dbReference>
<reference evidence="10 11" key="1">
    <citation type="submission" date="2022-11" db="EMBL/GenBank/DDBJ databases">
        <title>Genome Sequencing of Nocardia sp. ON39_IFM12276 and assembly.</title>
        <authorList>
            <person name="Shimojima M."/>
            <person name="Toyokawa M."/>
            <person name="Uesaka K."/>
        </authorList>
    </citation>
    <scope>NUCLEOTIDE SEQUENCE [LARGE SCALE GENOMIC DNA]</scope>
    <source>
        <strain evidence="10 11">IFM 12276</strain>
    </source>
</reference>
<keyword evidence="6" id="KW-0067">ATP-binding</keyword>
<dbReference type="RefSeq" id="WP_281874111.1">
    <property type="nucleotide sequence ID" value="NZ_AP026978.1"/>
</dbReference>
<feature type="compositionally biased region" description="Low complexity" evidence="7">
    <location>
        <begin position="334"/>
        <end position="350"/>
    </location>
</feature>
<evidence type="ECO:0000259" key="9">
    <source>
        <dbReference type="PROSITE" id="PS50011"/>
    </source>
</evidence>
<dbReference type="PANTHER" id="PTHR43289">
    <property type="entry name" value="MITOGEN-ACTIVATED PROTEIN KINASE KINASE KINASE 20-RELATED"/>
    <property type="match status" value="1"/>
</dbReference>
<gene>
    <name evidence="10" type="ORF">IFM12276_41180</name>
</gene>
<evidence type="ECO:0000256" key="2">
    <source>
        <dbReference type="ARBA" id="ARBA00022527"/>
    </source>
</evidence>
<dbReference type="Proteomes" id="UP001317870">
    <property type="component" value="Chromosome"/>
</dbReference>
<dbReference type="EMBL" id="AP026978">
    <property type="protein sequence ID" value="BDU01090.1"/>
    <property type="molecule type" value="Genomic_DNA"/>
</dbReference>
<keyword evidence="8" id="KW-0812">Transmembrane</keyword>
<feature type="transmembrane region" description="Helical" evidence="8">
    <location>
        <begin position="301"/>
        <end position="322"/>
    </location>
</feature>
<dbReference type="SUPFAM" id="SSF56112">
    <property type="entry name" value="Protein kinase-like (PK-like)"/>
    <property type="match status" value="1"/>
</dbReference>
<dbReference type="PANTHER" id="PTHR43289:SF6">
    <property type="entry name" value="SERINE_THREONINE-PROTEIN KINASE NEKL-3"/>
    <property type="match status" value="1"/>
</dbReference>
<dbReference type="PROSITE" id="PS50011">
    <property type="entry name" value="PROTEIN_KINASE_DOM"/>
    <property type="match status" value="1"/>
</dbReference>
<dbReference type="Pfam" id="PF00069">
    <property type="entry name" value="Pkinase"/>
    <property type="match status" value="1"/>
</dbReference>
<dbReference type="InterPro" id="IPR008271">
    <property type="entry name" value="Ser/Thr_kinase_AS"/>
</dbReference>
<keyword evidence="3" id="KW-0808">Transferase</keyword>
<evidence type="ECO:0000256" key="6">
    <source>
        <dbReference type="ARBA" id="ARBA00022840"/>
    </source>
</evidence>
<proteinExistence type="predicted"/>
<evidence type="ECO:0000256" key="7">
    <source>
        <dbReference type="SAM" id="MobiDB-lite"/>
    </source>
</evidence>
<keyword evidence="11" id="KW-1185">Reference proteome</keyword>
<protein>
    <recommendedName>
        <fullName evidence="1">non-specific serine/threonine protein kinase</fullName>
        <ecNumber evidence="1">2.7.11.1</ecNumber>
    </recommendedName>
</protein>
<keyword evidence="8" id="KW-1133">Transmembrane helix</keyword>
<sequence length="505" mass="53575">MTELFPPGTIFAGYRIERLLGKGGMGAVYLARHPRLPRWDALKVLSAQQAVDAAFRARFVREADLAAQLDHPDIVAVHDRGVDQGRLWIAMQFVDGLDTGALLRRAPGGLPPHRVSDIVGAVARGLDAAHRAGVLHRDVKPGNILLESRENEPDRVFVTDFGIASAQAGPASSTETGTVRATLAYAAPEQLTGGAVDHRADVYALGCTLYELLTGAPPFARPSAAEIVRAHLRDAPPRPSAVRPSLPHGVDEVVARALAKDPARRYPSCGELAAALAAALGTEEQPAPVGGSRASRSRKRFVLAAAVAVAAVVLGIGTVLALTRSPSGESSALPTSVARSSTAAAPTTAVGDRTDWGSYQTVVRQFPRLLPATPNAFGHGGIRCHPVDRGGNPVELNSQLGELARLLCDGDRNPVERLVVNCNTDRQPNPVTPFADMTVRGDESWQRIAGTGRVVWGEVAGAAGRPTGILLVQFDPPIRDFCHVLVRGGASGQDLYDRWWRDAPL</sequence>
<evidence type="ECO:0000313" key="11">
    <source>
        <dbReference type="Proteomes" id="UP001317870"/>
    </source>
</evidence>
<feature type="domain" description="Protein kinase" evidence="9">
    <location>
        <begin position="14"/>
        <end position="280"/>
    </location>
</feature>
<accession>A0ABN6U7H7</accession>
<evidence type="ECO:0000256" key="5">
    <source>
        <dbReference type="ARBA" id="ARBA00022777"/>
    </source>
</evidence>
<dbReference type="InterPro" id="IPR011009">
    <property type="entry name" value="Kinase-like_dom_sf"/>
</dbReference>
<evidence type="ECO:0000256" key="1">
    <source>
        <dbReference type="ARBA" id="ARBA00012513"/>
    </source>
</evidence>
<dbReference type="InterPro" id="IPR000719">
    <property type="entry name" value="Prot_kinase_dom"/>
</dbReference>
<keyword evidence="5" id="KW-0418">Kinase</keyword>
<feature type="region of interest" description="Disordered" evidence="7">
    <location>
        <begin position="325"/>
        <end position="351"/>
    </location>
</feature>
<evidence type="ECO:0000256" key="3">
    <source>
        <dbReference type="ARBA" id="ARBA00022679"/>
    </source>
</evidence>
<keyword evidence="2" id="KW-0723">Serine/threonine-protein kinase</keyword>
<dbReference type="Gene3D" id="1.10.510.10">
    <property type="entry name" value="Transferase(Phosphotransferase) domain 1"/>
    <property type="match status" value="1"/>
</dbReference>
<evidence type="ECO:0000256" key="8">
    <source>
        <dbReference type="SAM" id="Phobius"/>
    </source>
</evidence>
<dbReference type="PROSITE" id="PS00108">
    <property type="entry name" value="PROTEIN_KINASE_ST"/>
    <property type="match status" value="1"/>
</dbReference>
<evidence type="ECO:0000313" key="10">
    <source>
        <dbReference type="EMBL" id="BDU01090.1"/>
    </source>
</evidence>
<dbReference type="Gene3D" id="3.30.200.20">
    <property type="entry name" value="Phosphorylase Kinase, domain 1"/>
    <property type="match status" value="1"/>
</dbReference>
<name>A0ABN6U7H7_9NOCA</name>
<organism evidence="10 11">
    <name type="scientific">Nocardia sputorum</name>
    <dbReference type="NCBI Taxonomy" id="2984338"/>
    <lineage>
        <taxon>Bacteria</taxon>
        <taxon>Bacillati</taxon>
        <taxon>Actinomycetota</taxon>
        <taxon>Actinomycetes</taxon>
        <taxon>Mycobacteriales</taxon>
        <taxon>Nocardiaceae</taxon>
        <taxon>Nocardia</taxon>
    </lineage>
</organism>
<evidence type="ECO:0000256" key="4">
    <source>
        <dbReference type="ARBA" id="ARBA00022741"/>
    </source>
</evidence>
<dbReference type="CDD" id="cd14014">
    <property type="entry name" value="STKc_PknB_like"/>
    <property type="match status" value="1"/>
</dbReference>